<sequence>MRILIVGCGLVGKELARQMRAEGHYVIGTTTTPGKVAALEEVCDEVAVLAGGDRDKVHAAAAGADAIVVAAGPAAAQAMTVEDRQRTYRQVLVDTAESVASVPGTPHIIMLSSLSVYGGAANHLDVIDESSPLTTDPDPSPAMFQEAERTYQAAAPGRVTIFRCADISGGEDPPIEVKLKGAYDFLGGSVPFYDQALFYRVHMLDVVGAVKWVIDHKNFGVFNLTHPEVPPAMKPMFDALGAKMGKEPLEYRNELLAPSKPVSVDALLGTGFTLSHTVVEKMPDA</sequence>
<dbReference type="PANTHER" id="PTHR48079:SF6">
    <property type="entry name" value="NAD(P)-BINDING DOMAIN-CONTAINING PROTEIN-RELATED"/>
    <property type="match status" value="1"/>
</dbReference>
<dbReference type="GO" id="GO:0004029">
    <property type="term" value="F:aldehyde dehydrogenase (NAD+) activity"/>
    <property type="evidence" value="ECO:0007669"/>
    <property type="project" value="TreeGrafter"/>
</dbReference>
<dbReference type="InterPro" id="IPR036291">
    <property type="entry name" value="NAD(P)-bd_dom_sf"/>
</dbReference>
<dbReference type="AlphaFoldDB" id="A0A6J6BC83"/>
<proteinExistence type="predicted"/>
<dbReference type="EMBL" id="CAEZSO010000015">
    <property type="protein sequence ID" value="CAB4536019.1"/>
    <property type="molecule type" value="Genomic_DNA"/>
</dbReference>
<evidence type="ECO:0000313" key="3">
    <source>
        <dbReference type="EMBL" id="CAB4617108.1"/>
    </source>
</evidence>
<name>A0A6J6BC83_9ZZZZ</name>
<dbReference type="Gene3D" id="3.40.50.720">
    <property type="entry name" value="NAD(P)-binding Rossmann-like Domain"/>
    <property type="match status" value="1"/>
</dbReference>
<gene>
    <name evidence="2" type="ORF">UFOPK1446_00144</name>
    <name evidence="3" type="ORF">UFOPK1939_00278</name>
    <name evidence="4" type="ORF">UFOPK3024_00716</name>
</gene>
<dbReference type="EMBL" id="CAEZVF010000025">
    <property type="protein sequence ID" value="CAB4617108.1"/>
    <property type="molecule type" value="Genomic_DNA"/>
</dbReference>
<evidence type="ECO:0000313" key="2">
    <source>
        <dbReference type="EMBL" id="CAB4536019.1"/>
    </source>
</evidence>
<accession>A0A6J6BC83</accession>
<dbReference type="EMBL" id="CAFAAK010000144">
    <property type="protein sequence ID" value="CAB4803297.1"/>
    <property type="molecule type" value="Genomic_DNA"/>
</dbReference>
<dbReference type="SUPFAM" id="SSF51735">
    <property type="entry name" value="NAD(P)-binding Rossmann-fold domains"/>
    <property type="match status" value="1"/>
</dbReference>
<evidence type="ECO:0000313" key="4">
    <source>
        <dbReference type="EMBL" id="CAB4803297.1"/>
    </source>
</evidence>
<dbReference type="InterPro" id="IPR051783">
    <property type="entry name" value="NAD(P)-dependent_oxidoreduct"/>
</dbReference>
<dbReference type="Pfam" id="PF13460">
    <property type="entry name" value="NAD_binding_10"/>
    <property type="match status" value="1"/>
</dbReference>
<organism evidence="2">
    <name type="scientific">freshwater metagenome</name>
    <dbReference type="NCBI Taxonomy" id="449393"/>
    <lineage>
        <taxon>unclassified sequences</taxon>
        <taxon>metagenomes</taxon>
        <taxon>ecological metagenomes</taxon>
    </lineage>
</organism>
<dbReference type="GO" id="GO:0005737">
    <property type="term" value="C:cytoplasm"/>
    <property type="evidence" value="ECO:0007669"/>
    <property type="project" value="TreeGrafter"/>
</dbReference>
<dbReference type="PANTHER" id="PTHR48079">
    <property type="entry name" value="PROTEIN YEEZ"/>
    <property type="match status" value="1"/>
</dbReference>
<dbReference type="InterPro" id="IPR016040">
    <property type="entry name" value="NAD(P)-bd_dom"/>
</dbReference>
<feature type="domain" description="NAD(P)-binding" evidence="1">
    <location>
        <begin position="9"/>
        <end position="126"/>
    </location>
</feature>
<protein>
    <submittedName>
        <fullName evidence="2">Unannotated protein</fullName>
    </submittedName>
</protein>
<evidence type="ECO:0000259" key="1">
    <source>
        <dbReference type="Pfam" id="PF13460"/>
    </source>
</evidence>
<reference evidence="2" key="1">
    <citation type="submission" date="2020-05" db="EMBL/GenBank/DDBJ databases">
        <authorList>
            <person name="Chiriac C."/>
            <person name="Salcher M."/>
            <person name="Ghai R."/>
            <person name="Kavagutti S V."/>
        </authorList>
    </citation>
    <scope>NUCLEOTIDE SEQUENCE</scope>
</reference>